<keyword evidence="1" id="KW-0812">Transmembrane</keyword>
<dbReference type="AlphaFoldDB" id="A0A811K614"/>
<feature type="transmembrane region" description="Helical" evidence="1">
    <location>
        <begin position="7"/>
        <end position="30"/>
    </location>
</feature>
<dbReference type="EMBL" id="CAJFCW020000002">
    <property type="protein sequence ID" value="CAG9092926.1"/>
    <property type="molecule type" value="Genomic_DNA"/>
</dbReference>
<evidence type="ECO:0000313" key="4">
    <source>
        <dbReference type="Proteomes" id="UP000614601"/>
    </source>
</evidence>
<evidence type="ECO:0000259" key="2">
    <source>
        <dbReference type="Pfam" id="PF22954"/>
    </source>
</evidence>
<dbReference type="Proteomes" id="UP000614601">
    <property type="component" value="Unassembled WGS sequence"/>
</dbReference>
<protein>
    <recommendedName>
        <fullName evidence="2">DUF7027 domain-containing protein</fullName>
    </recommendedName>
</protein>
<dbReference type="OrthoDB" id="5841292at2759"/>
<keyword evidence="1" id="KW-1133">Transmembrane helix</keyword>
<feature type="transmembrane region" description="Helical" evidence="1">
    <location>
        <begin position="115"/>
        <end position="135"/>
    </location>
</feature>
<evidence type="ECO:0000256" key="1">
    <source>
        <dbReference type="SAM" id="Phobius"/>
    </source>
</evidence>
<keyword evidence="1" id="KW-0472">Membrane</keyword>
<dbReference type="Pfam" id="PF22954">
    <property type="entry name" value="DUF7027"/>
    <property type="match status" value="1"/>
</dbReference>
<name>A0A811K614_9BILA</name>
<sequence>MISMRSATWTVAIVELVMSCVTIVSSLAIVSAEFNSVTMNGNPFKPSMPAVGACILSFCLVITIVWAMFGLSGQKPGMLLPHIVCSVLVLVFHGILSTFWLREWFRFEKAVNGDWLISLVVSFLFQCAMLSAILVEFRCYRRMD</sequence>
<reference evidence="3" key="1">
    <citation type="submission" date="2020-09" db="EMBL/GenBank/DDBJ databases">
        <authorList>
            <person name="Kikuchi T."/>
        </authorList>
    </citation>
    <scope>NUCLEOTIDE SEQUENCE</scope>
    <source>
        <strain evidence="3">SH1</strain>
    </source>
</reference>
<comment type="caution">
    <text evidence="3">The sequence shown here is derived from an EMBL/GenBank/DDBJ whole genome shotgun (WGS) entry which is preliminary data.</text>
</comment>
<evidence type="ECO:0000313" key="3">
    <source>
        <dbReference type="EMBL" id="CAD5211216.1"/>
    </source>
</evidence>
<feature type="transmembrane region" description="Helical" evidence="1">
    <location>
        <begin position="78"/>
        <end position="100"/>
    </location>
</feature>
<keyword evidence="4" id="KW-1185">Reference proteome</keyword>
<feature type="domain" description="DUF7027" evidence="2">
    <location>
        <begin position="18"/>
        <end position="96"/>
    </location>
</feature>
<dbReference type="InterPro" id="IPR054291">
    <property type="entry name" value="DUF7027"/>
</dbReference>
<proteinExistence type="predicted"/>
<accession>A0A811K614</accession>
<feature type="transmembrane region" description="Helical" evidence="1">
    <location>
        <begin position="50"/>
        <end position="71"/>
    </location>
</feature>
<gene>
    <name evidence="3" type="ORF">BOKJ2_LOCUS3583</name>
</gene>
<dbReference type="EMBL" id="CAJFDH010000002">
    <property type="protein sequence ID" value="CAD5211216.1"/>
    <property type="molecule type" value="Genomic_DNA"/>
</dbReference>
<dbReference type="Proteomes" id="UP000783686">
    <property type="component" value="Unassembled WGS sequence"/>
</dbReference>
<organism evidence="3 4">
    <name type="scientific">Bursaphelenchus okinawaensis</name>
    <dbReference type="NCBI Taxonomy" id="465554"/>
    <lineage>
        <taxon>Eukaryota</taxon>
        <taxon>Metazoa</taxon>
        <taxon>Ecdysozoa</taxon>
        <taxon>Nematoda</taxon>
        <taxon>Chromadorea</taxon>
        <taxon>Rhabditida</taxon>
        <taxon>Tylenchina</taxon>
        <taxon>Tylenchomorpha</taxon>
        <taxon>Aphelenchoidea</taxon>
        <taxon>Aphelenchoididae</taxon>
        <taxon>Bursaphelenchus</taxon>
    </lineage>
</organism>